<keyword evidence="2" id="KW-0812">Transmembrane</keyword>
<name>A0ABP5J4S8_9ACTN</name>
<keyword evidence="2" id="KW-1133">Transmembrane helix</keyword>
<keyword evidence="5" id="KW-1185">Reference proteome</keyword>
<comment type="caution">
    <text evidence="4">The sequence shown here is derived from an EMBL/GenBank/DDBJ whole genome shotgun (WGS) entry which is preliminary data.</text>
</comment>
<evidence type="ECO:0000256" key="2">
    <source>
        <dbReference type="SAM" id="Phobius"/>
    </source>
</evidence>
<reference evidence="5" key="1">
    <citation type="journal article" date="2019" name="Int. J. Syst. Evol. Microbiol.">
        <title>The Global Catalogue of Microorganisms (GCM) 10K type strain sequencing project: providing services to taxonomists for standard genome sequencing and annotation.</title>
        <authorList>
            <consortium name="The Broad Institute Genomics Platform"/>
            <consortium name="The Broad Institute Genome Sequencing Center for Infectious Disease"/>
            <person name="Wu L."/>
            <person name="Ma J."/>
        </authorList>
    </citation>
    <scope>NUCLEOTIDE SEQUENCE [LARGE SCALE GENOMIC DNA]</scope>
    <source>
        <strain evidence="5">JCM 15481</strain>
    </source>
</reference>
<sequence>MTAPDPYQDEPSPSPWTRPWFIASVGFMGVVVLMLVVVLVAGDGNDDGGDQAAPSPAPSTSASRPDAGDGEGCPELEESDEVPDGPPPANWDLFRTVALPVSKEAGPAVIDGDVARCYAHSPTGALMAAVQIGTRYTLAEDWQTVMEEQTYGDAKDQLIEARSELEATAPPPAPAPGELGQIAAFDITTYSPDTAVVQLVTRFVDGSLQASTATLRWMDGDWRYEVSETSAPQKTVLSTTGFTEWGGV</sequence>
<dbReference type="EMBL" id="BAAAPF010000010">
    <property type="protein sequence ID" value="GAA2110913.1"/>
    <property type="molecule type" value="Genomic_DNA"/>
</dbReference>
<keyword evidence="2" id="KW-0472">Membrane</keyword>
<evidence type="ECO:0000259" key="3">
    <source>
        <dbReference type="Pfam" id="PF26526"/>
    </source>
</evidence>
<organism evidence="4 5">
    <name type="scientific">Streptomyces synnematoformans</name>
    <dbReference type="NCBI Taxonomy" id="415721"/>
    <lineage>
        <taxon>Bacteria</taxon>
        <taxon>Bacillati</taxon>
        <taxon>Actinomycetota</taxon>
        <taxon>Actinomycetes</taxon>
        <taxon>Kitasatosporales</taxon>
        <taxon>Streptomycetaceae</taxon>
        <taxon>Streptomyces</taxon>
    </lineage>
</organism>
<dbReference type="Pfam" id="PF26526">
    <property type="entry name" value="DUF8175"/>
    <property type="match status" value="1"/>
</dbReference>
<feature type="region of interest" description="Disordered" evidence="1">
    <location>
        <begin position="46"/>
        <end position="90"/>
    </location>
</feature>
<dbReference type="RefSeq" id="WP_344287964.1">
    <property type="nucleotide sequence ID" value="NZ_BAAAPF010000010.1"/>
</dbReference>
<feature type="compositionally biased region" description="Acidic residues" evidence="1">
    <location>
        <begin position="68"/>
        <end position="83"/>
    </location>
</feature>
<evidence type="ECO:0000313" key="5">
    <source>
        <dbReference type="Proteomes" id="UP001500443"/>
    </source>
</evidence>
<dbReference type="InterPro" id="IPR058488">
    <property type="entry name" value="DUF8175"/>
</dbReference>
<feature type="compositionally biased region" description="Low complexity" evidence="1">
    <location>
        <begin position="50"/>
        <end position="65"/>
    </location>
</feature>
<gene>
    <name evidence="4" type="ORF">GCM10009802_08280</name>
</gene>
<dbReference type="Proteomes" id="UP001500443">
    <property type="component" value="Unassembled WGS sequence"/>
</dbReference>
<feature type="domain" description="DUF8175" evidence="3">
    <location>
        <begin position="56"/>
        <end position="243"/>
    </location>
</feature>
<proteinExistence type="predicted"/>
<accession>A0ABP5J4S8</accession>
<feature type="transmembrane region" description="Helical" evidence="2">
    <location>
        <begin position="20"/>
        <end position="41"/>
    </location>
</feature>
<evidence type="ECO:0000256" key="1">
    <source>
        <dbReference type="SAM" id="MobiDB-lite"/>
    </source>
</evidence>
<protein>
    <recommendedName>
        <fullName evidence="3">DUF8175 domain-containing protein</fullName>
    </recommendedName>
</protein>
<evidence type="ECO:0000313" key="4">
    <source>
        <dbReference type="EMBL" id="GAA2110913.1"/>
    </source>
</evidence>